<dbReference type="GO" id="GO:0000149">
    <property type="term" value="F:SNARE binding"/>
    <property type="evidence" value="ECO:0007669"/>
    <property type="project" value="TreeGrafter"/>
</dbReference>
<dbReference type="Proteomes" id="UP001271007">
    <property type="component" value="Unassembled WGS sequence"/>
</dbReference>
<dbReference type="GO" id="GO:0048278">
    <property type="term" value="P:vesicle docking"/>
    <property type="evidence" value="ECO:0007669"/>
    <property type="project" value="TreeGrafter"/>
</dbReference>
<dbReference type="PROSITE" id="PS50192">
    <property type="entry name" value="T_SNARE"/>
    <property type="match status" value="1"/>
</dbReference>
<dbReference type="SUPFAM" id="SSF47661">
    <property type="entry name" value="t-snare proteins"/>
    <property type="match status" value="1"/>
</dbReference>
<evidence type="ECO:0000313" key="12">
    <source>
        <dbReference type="EMBL" id="KAK3058922.1"/>
    </source>
</evidence>
<proteinExistence type="inferred from homology"/>
<evidence type="ECO:0000313" key="13">
    <source>
        <dbReference type="Proteomes" id="UP001271007"/>
    </source>
</evidence>
<accession>A0AAJ0GJR1</accession>
<evidence type="ECO:0000256" key="7">
    <source>
        <dbReference type="ARBA" id="ARBA00023034"/>
    </source>
</evidence>
<keyword evidence="13" id="KW-1185">Reference proteome</keyword>
<evidence type="ECO:0000256" key="10">
    <source>
        <dbReference type="SAM" id="MobiDB-lite"/>
    </source>
</evidence>
<feature type="region of interest" description="Disordered" evidence="10">
    <location>
        <begin position="25"/>
        <end position="45"/>
    </location>
</feature>
<comment type="subcellular location">
    <subcellularLocation>
        <location evidence="1">Golgi apparatus membrane</location>
        <topology evidence="1">Single-pass type IV membrane protein</topology>
    </subcellularLocation>
</comment>
<dbReference type="InterPro" id="IPR006012">
    <property type="entry name" value="Syntaxin/epimorphin_CS"/>
</dbReference>
<dbReference type="Gene3D" id="1.20.58.70">
    <property type="match status" value="1"/>
</dbReference>
<dbReference type="InterPro" id="IPR010989">
    <property type="entry name" value="SNARE"/>
</dbReference>
<keyword evidence="4" id="KW-0812">Transmembrane</keyword>
<evidence type="ECO:0000256" key="9">
    <source>
        <dbReference type="ARBA" id="ARBA00023136"/>
    </source>
</evidence>
<evidence type="ECO:0000256" key="1">
    <source>
        <dbReference type="ARBA" id="ARBA00004409"/>
    </source>
</evidence>
<gene>
    <name evidence="12" type="primary">tlg2</name>
    <name evidence="12" type="ORF">LTR09_000487</name>
</gene>
<dbReference type="GO" id="GO:0005484">
    <property type="term" value="F:SNAP receptor activity"/>
    <property type="evidence" value="ECO:0007669"/>
    <property type="project" value="InterPro"/>
</dbReference>
<dbReference type="InterPro" id="IPR000727">
    <property type="entry name" value="T_SNARE_dom"/>
</dbReference>
<dbReference type="CDD" id="cd15845">
    <property type="entry name" value="SNARE_syntaxin16"/>
    <property type="match status" value="1"/>
</dbReference>
<protein>
    <submittedName>
        <fullName evidence="12">t-SNARE affecting a late Golgi compartment protein 2</fullName>
    </submittedName>
</protein>
<evidence type="ECO:0000256" key="5">
    <source>
        <dbReference type="ARBA" id="ARBA00022927"/>
    </source>
</evidence>
<keyword evidence="3" id="KW-0813">Transport</keyword>
<sequence>MTTPANLGAWRDRTNLYISYRQSYNHHPSSRKPYNHAGFRDDPSSERAGLMSNLDSADGDAVIEMDLLPPRWLDIQDEITTHLSNIASLIKRLDTLHSKHVLPGFDDDSVKAKEEREIESVTSEITRGFGACQRAIKRIDSMLRTQQQQAGSSGVSKAEATMAKNLQISLATRVGDASTLFRKKQSAYLRKLRSLGGSSIPTLDARSGTPTLYQNPYTDPALAEQAADVSSAQSTLQQTSQIRRRTGALDSAIEQREREIEKIAQGVIDLSTIFQELNSMVIDQGSLLDRIDYNVERTAEHIKAAEKELTVATRYQKKGTKRLLILLLILLVVVKPKKRGGGGSSDVPAGAPVTPPADGPPPVARVVRAEDGIGGGSVLEQRRTSGWKKRRRRPGIDGRGSSFMPT</sequence>
<dbReference type="PANTHER" id="PTHR19957">
    <property type="entry name" value="SYNTAXIN"/>
    <property type="match status" value="1"/>
</dbReference>
<evidence type="ECO:0000256" key="4">
    <source>
        <dbReference type="ARBA" id="ARBA00022692"/>
    </source>
</evidence>
<dbReference type="AlphaFoldDB" id="A0AAJ0GJR1"/>
<dbReference type="GO" id="GO:0006886">
    <property type="term" value="P:intracellular protein transport"/>
    <property type="evidence" value="ECO:0007669"/>
    <property type="project" value="InterPro"/>
</dbReference>
<evidence type="ECO:0000256" key="8">
    <source>
        <dbReference type="ARBA" id="ARBA00023054"/>
    </source>
</evidence>
<feature type="domain" description="T-SNARE coiled-coil homology" evidence="11">
    <location>
        <begin position="250"/>
        <end position="312"/>
    </location>
</feature>
<keyword evidence="6" id="KW-1133">Transmembrane helix</keyword>
<comment type="similarity">
    <text evidence="2">Belongs to the syntaxin family.</text>
</comment>
<dbReference type="EMBL" id="JAWDJX010000001">
    <property type="protein sequence ID" value="KAK3058922.1"/>
    <property type="molecule type" value="Genomic_DNA"/>
</dbReference>
<evidence type="ECO:0000256" key="2">
    <source>
        <dbReference type="ARBA" id="ARBA00009063"/>
    </source>
</evidence>
<keyword evidence="8" id="KW-0175">Coiled coil</keyword>
<evidence type="ECO:0000256" key="6">
    <source>
        <dbReference type="ARBA" id="ARBA00022989"/>
    </source>
</evidence>
<dbReference type="GO" id="GO:0000139">
    <property type="term" value="C:Golgi membrane"/>
    <property type="evidence" value="ECO:0007669"/>
    <property type="project" value="UniProtKB-SubCell"/>
</dbReference>
<keyword evidence="9" id="KW-0472">Membrane</keyword>
<name>A0AAJ0GJR1_9PEZI</name>
<dbReference type="PANTHER" id="PTHR19957:SF83">
    <property type="entry name" value="SYNTAXIN-16"/>
    <property type="match status" value="1"/>
</dbReference>
<dbReference type="PROSITE" id="PS00914">
    <property type="entry name" value="SYNTAXIN"/>
    <property type="match status" value="1"/>
</dbReference>
<evidence type="ECO:0000259" key="11">
    <source>
        <dbReference type="PROSITE" id="PS50192"/>
    </source>
</evidence>
<dbReference type="InterPro" id="IPR045242">
    <property type="entry name" value="Syntaxin"/>
</dbReference>
<evidence type="ECO:0000256" key="3">
    <source>
        <dbReference type="ARBA" id="ARBA00022448"/>
    </source>
</evidence>
<dbReference type="SMART" id="SM00397">
    <property type="entry name" value="t_SNARE"/>
    <property type="match status" value="1"/>
</dbReference>
<comment type="caution">
    <text evidence="12">The sequence shown here is derived from an EMBL/GenBank/DDBJ whole genome shotgun (WGS) entry which is preliminary data.</text>
</comment>
<dbReference type="Pfam" id="PF05739">
    <property type="entry name" value="SNARE"/>
    <property type="match status" value="1"/>
</dbReference>
<dbReference type="GO" id="GO:0006906">
    <property type="term" value="P:vesicle fusion"/>
    <property type="evidence" value="ECO:0007669"/>
    <property type="project" value="TreeGrafter"/>
</dbReference>
<dbReference type="GO" id="GO:0031201">
    <property type="term" value="C:SNARE complex"/>
    <property type="evidence" value="ECO:0007669"/>
    <property type="project" value="TreeGrafter"/>
</dbReference>
<feature type="compositionally biased region" description="Pro residues" evidence="10">
    <location>
        <begin position="353"/>
        <end position="363"/>
    </location>
</feature>
<organism evidence="12 13">
    <name type="scientific">Extremus antarcticus</name>
    <dbReference type="NCBI Taxonomy" id="702011"/>
    <lineage>
        <taxon>Eukaryota</taxon>
        <taxon>Fungi</taxon>
        <taxon>Dikarya</taxon>
        <taxon>Ascomycota</taxon>
        <taxon>Pezizomycotina</taxon>
        <taxon>Dothideomycetes</taxon>
        <taxon>Dothideomycetidae</taxon>
        <taxon>Mycosphaerellales</taxon>
        <taxon>Extremaceae</taxon>
        <taxon>Extremus</taxon>
    </lineage>
</organism>
<dbReference type="FunFam" id="1.20.58.70:FF:000021">
    <property type="entry name" value="SNARE complex subunit (Tlg2)"/>
    <property type="match status" value="1"/>
</dbReference>
<feature type="region of interest" description="Disordered" evidence="10">
    <location>
        <begin position="339"/>
        <end position="406"/>
    </location>
</feature>
<keyword evidence="7" id="KW-0333">Golgi apparatus</keyword>
<reference evidence="12" key="1">
    <citation type="submission" date="2023-04" db="EMBL/GenBank/DDBJ databases">
        <title>Black Yeasts Isolated from many extreme environments.</title>
        <authorList>
            <person name="Coleine C."/>
            <person name="Stajich J.E."/>
            <person name="Selbmann L."/>
        </authorList>
    </citation>
    <scope>NUCLEOTIDE SEQUENCE</scope>
    <source>
        <strain evidence="12">CCFEE 5312</strain>
    </source>
</reference>
<keyword evidence="5" id="KW-0653">Protein transport</keyword>